<dbReference type="eggNOG" id="ENOG502SQXS">
    <property type="taxonomic scope" value="Eukaryota"/>
</dbReference>
<accession>J4C963</accession>
<dbReference type="InterPro" id="IPR006387">
    <property type="entry name" value="CPW_WPC_dom"/>
</dbReference>
<dbReference type="InterPro" id="IPR007699">
    <property type="entry name" value="SGS_dom"/>
</dbReference>
<evidence type="ECO:0000313" key="5">
    <source>
        <dbReference type="Proteomes" id="UP000003786"/>
    </source>
</evidence>
<sequence>MNRKFDWFQDENTLTLIIYESLVISESVKIKLEDKNIQISYKTKIGKCVNLLLNLDSKIKSLKLKLTSQINNPDDDPKNVNLLVTEKKIEVKLFKKEAGLWDELQSVERDANNDNKKSTLTNKFNDKELDSESSDDDSDLSSEDQFMNLLKSIYSKGDDNTRRAMIKSFIRAPSQIGEDHDLQIGDPSSSITDTFVASAKEPEEEYPTHSSKAEEACCNHTQHTNMFYLHISQILDELSEIEPPSRIEPPRHDIETLTKVEHVATTDNCQRDYSKPCPLQFTHELLEDGSHKCVFPKFYSGPCLGQDLIYKEMGNDEKVQWSKNCMANWPCVFCNRIYSLYCPGGFECKALNSYSGPCKEETYNFIDYNIAMQKDWSRMCKSYWPCSSS</sequence>
<dbReference type="Proteomes" id="UP000003786">
    <property type="component" value="Chromosome 4"/>
</dbReference>
<protein>
    <recommendedName>
        <fullName evidence="6">CS domain-containing protein</fullName>
    </recommendedName>
</protein>
<dbReference type="PROSITE" id="PS51203">
    <property type="entry name" value="CS"/>
    <property type="match status" value="1"/>
</dbReference>
<dbReference type="InterPro" id="IPR008978">
    <property type="entry name" value="HSP20-like_chaperone"/>
</dbReference>
<dbReference type="STRING" id="869250.J4C963"/>
<dbReference type="SMART" id="SM01099">
    <property type="entry name" value="CPW_WPC"/>
    <property type="match status" value="2"/>
</dbReference>
<dbReference type="AlphaFoldDB" id="J4C963"/>
<feature type="compositionally biased region" description="Acidic residues" evidence="1">
    <location>
        <begin position="131"/>
        <end position="142"/>
    </location>
</feature>
<dbReference type="VEuPathDB" id="PiroplasmaDB:TOT_040000367"/>
<dbReference type="RefSeq" id="XP_009692289.1">
    <property type="nucleotide sequence ID" value="XM_009693994.1"/>
</dbReference>
<evidence type="ECO:0000259" key="2">
    <source>
        <dbReference type="PROSITE" id="PS51048"/>
    </source>
</evidence>
<dbReference type="EMBL" id="AP011949">
    <property type="protein sequence ID" value="BAM41988.1"/>
    <property type="molecule type" value="Genomic_DNA"/>
</dbReference>
<dbReference type="SUPFAM" id="SSF49764">
    <property type="entry name" value="HSP20-like chaperones"/>
    <property type="match status" value="1"/>
</dbReference>
<dbReference type="KEGG" id="tot:TOT_040000367"/>
<evidence type="ECO:0000259" key="3">
    <source>
        <dbReference type="PROSITE" id="PS51203"/>
    </source>
</evidence>
<dbReference type="PANTHER" id="PTHR45862">
    <property type="entry name" value="PROTEIN SGT1 HOMOLOG"/>
    <property type="match status" value="1"/>
</dbReference>
<evidence type="ECO:0000313" key="4">
    <source>
        <dbReference type="EMBL" id="BAM41988.1"/>
    </source>
</evidence>
<feature type="domain" description="CS" evidence="3">
    <location>
        <begin position="1"/>
        <end position="105"/>
    </location>
</feature>
<keyword evidence="5" id="KW-1185">Reference proteome</keyword>
<dbReference type="OrthoDB" id="364448at2759"/>
<dbReference type="NCBIfam" id="TIGR01492">
    <property type="entry name" value="CPW_WPC"/>
    <property type="match status" value="1"/>
</dbReference>
<evidence type="ECO:0000256" key="1">
    <source>
        <dbReference type="SAM" id="MobiDB-lite"/>
    </source>
</evidence>
<dbReference type="InterPro" id="IPR007052">
    <property type="entry name" value="CS_dom"/>
</dbReference>
<dbReference type="GO" id="GO:0051087">
    <property type="term" value="F:protein-folding chaperone binding"/>
    <property type="evidence" value="ECO:0007669"/>
    <property type="project" value="InterPro"/>
</dbReference>
<dbReference type="PROSITE" id="PS51048">
    <property type="entry name" value="SGS"/>
    <property type="match status" value="1"/>
</dbReference>
<gene>
    <name evidence="4" type="ORF">TOT_040000367</name>
</gene>
<name>J4C963_THEOR</name>
<dbReference type="Pfam" id="PF05002">
    <property type="entry name" value="SGS"/>
    <property type="match status" value="1"/>
</dbReference>
<dbReference type="Pfam" id="PF09717">
    <property type="entry name" value="CPW_WPC"/>
    <property type="match status" value="2"/>
</dbReference>
<dbReference type="InterPro" id="IPR044563">
    <property type="entry name" value="Sgt1-like"/>
</dbReference>
<dbReference type="Gene3D" id="2.60.40.790">
    <property type="match status" value="1"/>
</dbReference>
<reference evidence="4 5" key="1">
    <citation type="journal article" date="2012" name="MBio">
        <title>Comparative genome analysis of three eukaryotic parasites with differing abilities to transform leukocytes reveals key mediators of Theileria-induced leukocyte transformation.</title>
        <authorList>
            <person name="Hayashida K."/>
            <person name="Hara Y."/>
            <person name="Abe T."/>
            <person name="Yamasaki C."/>
            <person name="Toyoda A."/>
            <person name="Kosuge T."/>
            <person name="Suzuki Y."/>
            <person name="Sato Y."/>
            <person name="Kawashima S."/>
            <person name="Katayama T."/>
            <person name="Wakaguri H."/>
            <person name="Inoue N."/>
            <person name="Homma K."/>
            <person name="Tada-Umezaki M."/>
            <person name="Yagi Y."/>
            <person name="Fujii Y."/>
            <person name="Habara T."/>
            <person name="Kanehisa M."/>
            <person name="Watanabe H."/>
            <person name="Ito K."/>
            <person name="Gojobori T."/>
            <person name="Sugawara H."/>
            <person name="Imanishi T."/>
            <person name="Weir W."/>
            <person name="Gardner M."/>
            <person name="Pain A."/>
            <person name="Shiels B."/>
            <person name="Hattori M."/>
            <person name="Nene V."/>
            <person name="Sugimoto C."/>
        </authorList>
    </citation>
    <scope>NUCLEOTIDE SEQUENCE [LARGE SCALE GENOMIC DNA]</scope>
    <source>
        <strain evidence="4 5">Shintoku</strain>
    </source>
</reference>
<dbReference type="GeneID" id="20716433"/>
<feature type="region of interest" description="Disordered" evidence="1">
    <location>
        <begin position="113"/>
        <end position="142"/>
    </location>
</feature>
<proteinExistence type="predicted"/>
<feature type="domain" description="SGS" evidence="2">
    <location>
        <begin position="90"/>
        <end position="204"/>
    </location>
</feature>
<evidence type="ECO:0008006" key="6">
    <source>
        <dbReference type="Google" id="ProtNLM"/>
    </source>
</evidence>
<organism evidence="4 5">
    <name type="scientific">Theileria orientalis strain Shintoku</name>
    <dbReference type="NCBI Taxonomy" id="869250"/>
    <lineage>
        <taxon>Eukaryota</taxon>
        <taxon>Sar</taxon>
        <taxon>Alveolata</taxon>
        <taxon>Apicomplexa</taxon>
        <taxon>Aconoidasida</taxon>
        <taxon>Piroplasmida</taxon>
        <taxon>Theileriidae</taxon>
        <taxon>Theileria</taxon>
    </lineage>
</organism>